<proteinExistence type="inferred from homology"/>
<dbReference type="Proteomes" id="UP000194008">
    <property type="component" value="Unassembled WGS sequence"/>
</dbReference>
<evidence type="ECO:0000256" key="7">
    <source>
        <dbReference type="SAM" id="Phobius"/>
    </source>
</evidence>
<feature type="transmembrane region" description="Helical" evidence="7">
    <location>
        <begin position="241"/>
        <end position="262"/>
    </location>
</feature>
<dbReference type="PANTHER" id="PTHR40074">
    <property type="entry name" value="O-ACETYLTRANSFERASE WECH"/>
    <property type="match status" value="1"/>
</dbReference>
<name>A0A1X1IZQ3_STROR</name>
<evidence type="ECO:0000256" key="4">
    <source>
        <dbReference type="ARBA" id="ARBA00022692"/>
    </source>
</evidence>
<feature type="transmembrane region" description="Helical" evidence="7">
    <location>
        <begin position="97"/>
        <end position="119"/>
    </location>
</feature>
<evidence type="ECO:0000256" key="5">
    <source>
        <dbReference type="ARBA" id="ARBA00022989"/>
    </source>
</evidence>
<evidence type="ECO:0000259" key="8">
    <source>
        <dbReference type="Pfam" id="PF01757"/>
    </source>
</evidence>
<comment type="subcellular location">
    <subcellularLocation>
        <location evidence="1">Cell membrane</location>
        <topology evidence="1">Multi-pass membrane protein</topology>
    </subcellularLocation>
</comment>
<feature type="transmembrane region" description="Helical" evidence="7">
    <location>
        <begin position="7"/>
        <end position="26"/>
    </location>
</feature>
<feature type="transmembrane region" description="Helical" evidence="7">
    <location>
        <begin position="274"/>
        <end position="291"/>
    </location>
</feature>
<feature type="transmembrane region" description="Helical" evidence="7">
    <location>
        <begin position="216"/>
        <end position="235"/>
    </location>
</feature>
<feature type="transmembrane region" description="Helical" evidence="7">
    <location>
        <begin position="311"/>
        <end position="338"/>
    </location>
</feature>
<dbReference type="AlphaFoldDB" id="A0A1X1IZQ3"/>
<dbReference type="GO" id="GO:0005886">
    <property type="term" value="C:plasma membrane"/>
    <property type="evidence" value="ECO:0007669"/>
    <property type="project" value="UniProtKB-SubCell"/>
</dbReference>
<accession>A0A1X1IZQ3</accession>
<evidence type="ECO:0000256" key="3">
    <source>
        <dbReference type="ARBA" id="ARBA00022475"/>
    </source>
</evidence>
<organism evidence="9 10">
    <name type="scientific">Streptococcus oralis subsp. dentisani</name>
    <dbReference type="NCBI Taxonomy" id="1458253"/>
    <lineage>
        <taxon>Bacteria</taxon>
        <taxon>Bacillati</taxon>
        <taxon>Bacillota</taxon>
        <taxon>Bacilli</taxon>
        <taxon>Lactobacillales</taxon>
        <taxon>Streptococcaceae</taxon>
        <taxon>Streptococcus</taxon>
    </lineage>
</organism>
<feature type="domain" description="Acyltransferase 3" evidence="8">
    <location>
        <begin position="4"/>
        <end position="334"/>
    </location>
</feature>
<keyword evidence="4 7" id="KW-0812">Transmembrane</keyword>
<feature type="transmembrane region" description="Helical" evidence="7">
    <location>
        <begin position="139"/>
        <end position="156"/>
    </location>
</feature>
<dbReference type="RefSeq" id="WP_084971822.1">
    <property type="nucleotide sequence ID" value="NZ_NCUW01000028.1"/>
</dbReference>
<comment type="caution">
    <text evidence="9">The sequence shown here is derived from an EMBL/GenBank/DDBJ whole genome shotgun (WGS) entry which is preliminary data.</text>
</comment>
<dbReference type="EMBL" id="NCUW01000028">
    <property type="protein sequence ID" value="ORO78525.1"/>
    <property type="molecule type" value="Genomic_DNA"/>
</dbReference>
<feature type="transmembrane region" description="Helical" evidence="7">
    <location>
        <begin position="57"/>
        <end position="76"/>
    </location>
</feature>
<comment type="similarity">
    <text evidence="2">Belongs to the acyltransferase 3 family.</text>
</comment>
<evidence type="ECO:0000313" key="9">
    <source>
        <dbReference type="EMBL" id="ORO78525.1"/>
    </source>
</evidence>
<dbReference type="InterPro" id="IPR002656">
    <property type="entry name" value="Acyl_transf_3_dom"/>
</dbReference>
<dbReference type="GO" id="GO:0016413">
    <property type="term" value="F:O-acetyltransferase activity"/>
    <property type="evidence" value="ECO:0007669"/>
    <property type="project" value="TreeGrafter"/>
</dbReference>
<keyword evidence="9" id="KW-0012">Acyltransferase</keyword>
<keyword evidence="9" id="KW-0808">Transferase</keyword>
<sequence length="350" mass="41376">MKKEYDILKVIAILMVVLSHSTYYVISTKYGGVDYQQYINQNLSLVLYKVFDKVREVLYYFHMPLFMALSGAFYYLQVQRDKWSTLKLIVQNKAKRLLFPFIIFTILYSIPIKYISNYFDSTDPFKAFVGQFFLIGNSHLWYLYALFIIFIFAFYTLKKETKLATYVVFYVLHILSYKIELPLFKVPLQFLFYFSLGFLFESNREKYNQFINKKKNYVLLLSTVFALMVLLNLYVKFTQVLFSKVLVELMAVLGSLLTYSIAYQLSQKKSVGDASIFKMILINGLGIYIFSDPLNYLILKLSYSLNSYFMFTPLGIVVLVVLRFFLTLFISLIGTIIFKKYFKKYKWLVN</sequence>
<evidence type="ECO:0000256" key="2">
    <source>
        <dbReference type="ARBA" id="ARBA00007400"/>
    </source>
</evidence>
<evidence type="ECO:0000256" key="1">
    <source>
        <dbReference type="ARBA" id="ARBA00004651"/>
    </source>
</evidence>
<protein>
    <submittedName>
        <fullName evidence="9">Acyltransferase</fullName>
    </submittedName>
</protein>
<gene>
    <name evidence="9" type="ORF">B7709_03985</name>
</gene>
<reference evidence="9 10" key="1">
    <citation type="journal article" date="2016" name="Eur. J. Clin. Microbiol. Infect. Dis.">
        <title>Whole genome sequencing as a tool for phylogenetic analysis of clinical strains of Mitis group streptococci.</title>
        <authorList>
            <person name="Rasmussen L.H."/>
            <person name="Dargis R."/>
            <person name="Hojholt K."/>
            <person name="Christensen J.J."/>
            <person name="Skovgaard O."/>
            <person name="Justesen U.S."/>
            <person name="Rosenvinge F.S."/>
            <person name="Moser C."/>
            <person name="Lukjancenko O."/>
            <person name="Rasmussen S."/>
            <person name="Nielsen X.C."/>
        </authorList>
    </citation>
    <scope>NUCLEOTIDE SEQUENCE [LARGE SCALE GENOMIC DNA]</scope>
    <source>
        <strain evidence="9 10">Y_5914_11</strain>
    </source>
</reference>
<dbReference type="GO" id="GO:0009246">
    <property type="term" value="P:enterobacterial common antigen biosynthetic process"/>
    <property type="evidence" value="ECO:0007669"/>
    <property type="project" value="TreeGrafter"/>
</dbReference>
<keyword evidence="3" id="KW-1003">Cell membrane</keyword>
<keyword evidence="6 7" id="KW-0472">Membrane</keyword>
<evidence type="ECO:0000256" key="6">
    <source>
        <dbReference type="ARBA" id="ARBA00023136"/>
    </source>
</evidence>
<evidence type="ECO:0000313" key="10">
    <source>
        <dbReference type="Proteomes" id="UP000194008"/>
    </source>
</evidence>
<dbReference type="Pfam" id="PF01757">
    <property type="entry name" value="Acyl_transf_3"/>
    <property type="match status" value="1"/>
</dbReference>
<keyword evidence="5 7" id="KW-1133">Transmembrane helix</keyword>
<dbReference type="PANTHER" id="PTHR40074:SF2">
    <property type="entry name" value="O-ACETYLTRANSFERASE WECH"/>
    <property type="match status" value="1"/>
</dbReference>